<dbReference type="InterPro" id="IPR037006">
    <property type="entry name" value="CheA-like_homodim_sf"/>
</dbReference>
<dbReference type="InterPro" id="IPR036097">
    <property type="entry name" value="HisK_dim/P_sf"/>
</dbReference>
<dbReference type="PANTHER" id="PTHR43395:SF1">
    <property type="entry name" value="CHEMOTAXIS PROTEIN CHEA"/>
    <property type="match status" value="1"/>
</dbReference>
<dbReference type="RefSeq" id="WP_150455815.1">
    <property type="nucleotide sequence ID" value="NZ_VYKI01000032.1"/>
</dbReference>
<dbReference type="PANTHER" id="PTHR43395">
    <property type="entry name" value="SENSOR HISTIDINE KINASE CHEA"/>
    <property type="match status" value="1"/>
</dbReference>
<gene>
    <name evidence="12" type="ORF">FJU31_17150</name>
</gene>
<dbReference type="CDD" id="cd00088">
    <property type="entry name" value="HPT"/>
    <property type="match status" value="1"/>
</dbReference>
<keyword evidence="3 7" id="KW-0597">Phosphoprotein</keyword>
<feature type="domain" description="CheW-like" evidence="10">
    <location>
        <begin position="486"/>
        <end position="613"/>
    </location>
</feature>
<feature type="compositionally biased region" description="Pro residues" evidence="8">
    <location>
        <begin position="209"/>
        <end position="219"/>
    </location>
</feature>
<feature type="compositionally biased region" description="Low complexity" evidence="8">
    <location>
        <begin position="220"/>
        <end position="232"/>
    </location>
</feature>
<reference evidence="12 13" key="1">
    <citation type="journal article" date="2020" name="Antonie Van Leeuwenhoek">
        <title>Stenotrophomonas cyclobalanopsidis sp. nov., isolated from the leaf spot disease of Cyclobalanopsis patelliformis.</title>
        <authorList>
            <person name="Bian D.R."/>
            <person name="Xue H."/>
            <person name="Piao C.G."/>
            <person name="Li Y."/>
        </authorList>
    </citation>
    <scope>NUCLEOTIDE SEQUENCE [LARGE SCALE GENOMIC DNA]</scope>
    <source>
        <strain evidence="12 13">TPQG1-4</strain>
    </source>
</reference>
<dbReference type="InterPro" id="IPR004105">
    <property type="entry name" value="CheA-like_dim"/>
</dbReference>
<name>A0ABQ6SWV8_9GAMM</name>
<dbReference type="CDD" id="cd16916">
    <property type="entry name" value="HATPase_CheA-like"/>
    <property type="match status" value="1"/>
</dbReference>
<evidence type="ECO:0000313" key="13">
    <source>
        <dbReference type="Proteomes" id="UP000326367"/>
    </source>
</evidence>
<sequence>MSAVADDITADFIIEAQEILDRLGEQLVSLEQAPQDNDQLNAVFRGYHTLKGGAGFLGITAMVELCHAAEEALGAARAGQAVLQAHHFDAAQQSLDYLQSMLDAVSSGTEPGYAPPELIAQFDVHGGASPAAGAATAAAPAAAGGDLITDDEFEALLDQLHGGNAPTAVAPPKKADDGLISEDEFEALLDQLHGGAVPGAKPVAEVPVAAPPAPAPTPAPRAAAKPAANKPVAEAEHTVRVDTKRLDAIVNLIGELVLSRNRLKTLRTRLRDEELDRAVSTLDIATARLQSAVMRTRMQPVGKVFSRFPKVARDVARSLQKEVDLELIGAETELDRNLVEALADPLVHLVRNAIDHGVEMPDLREAQGKPRMGHVRLSAQQEGDYVSIEVQDDGAGIDPEKLRAKAREKGLIDPEAAARLSSEECLHLVFLPGFSTKQQVTDISGRGVGMDVVQSRIRELSGQIQIQSELGRGSRFLIRVPLTLAILPTLLVQAGEDVYALPLARVMEVLHAPRTSLGWFDGRAVLDRRSHTLPLVDLRQWLDVTPAASTLLTIVVLQAGETRFGLVVDQVRGREEVVIKPLPKALRGLRGYAGATLIGDGRMALILDVDGLR</sequence>
<feature type="domain" description="Histidine kinase" evidence="9">
    <location>
        <begin position="234"/>
        <end position="484"/>
    </location>
</feature>
<evidence type="ECO:0000256" key="5">
    <source>
        <dbReference type="ARBA" id="ARBA00022777"/>
    </source>
</evidence>
<dbReference type="PRINTS" id="PR00344">
    <property type="entry name" value="BCTRLSENSOR"/>
</dbReference>
<dbReference type="InterPro" id="IPR036641">
    <property type="entry name" value="HPT_dom_sf"/>
</dbReference>
<dbReference type="EC" id="2.7.13.3" evidence="2"/>
<comment type="caution">
    <text evidence="12">The sequence shown here is derived from an EMBL/GenBank/DDBJ whole genome shotgun (WGS) entry which is preliminary data.</text>
</comment>
<comment type="catalytic activity">
    <reaction evidence="1">
        <text>ATP + protein L-histidine = ADP + protein N-phospho-L-histidine.</text>
        <dbReference type="EC" id="2.7.13.3"/>
    </reaction>
</comment>
<dbReference type="InterPro" id="IPR003594">
    <property type="entry name" value="HATPase_dom"/>
</dbReference>
<accession>A0ABQ6SWV8</accession>
<dbReference type="SUPFAM" id="SSF50341">
    <property type="entry name" value="CheW-like"/>
    <property type="match status" value="1"/>
</dbReference>
<evidence type="ECO:0000256" key="4">
    <source>
        <dbReference type="ARBA" id="ARBA00022679"/>
    </source>
</evidence>
<feature type="modified residue" description="Phosphohistidine" evidence="7">
    <location>
        <position position="48"/>
    </location>
</feature>
<protein>
    <recommendedName>
        <fullName evidence="2">histidine kinase</fullName>
        <ecNumber evidence="2">2.7.13.3</ecNumber>
    </recommendedName>
</protein>
<evidence type="ECO:0000256" key="3">
    <source>
        <dbReference type="ARBA" id="ARBA00022553"/>
    </source>
</evidence>
<evidence type="ECO:0000259" key="11">
    <source>
        <dbReference type="PROSITE" id="PS50894"/>
    </source>
</evidence>
<evidence type="ECO:0000259" key="10">
    <source>
        <dbReference type="PROSITE" id="PS50851"/>
    </source>
</evidence>
<organism evidence="12 13">
    <name type="scientific">Stenotrophomonas cyclobalanopsidis</name>
    <dbReference type="NCBI Taxonomy" id="2771362"/>
    <lineage>
        <taxon>Bacteria</taxon>
        <taxon>Pseudomonadati</taxon>
        <taxon>Pseudomonadota</taxon>
        <taxon>Gammaproteobacteria</taxon>
        <taxon>Lysobacterales</taxon>
        <taxon>Lysobacteraceae</taxon>
        <taxon>Stenotrophomonas</taxon>
    </lineage>
</organism>
<dbReference type="SUPFAM" id="SSF55874">
    <property type="entry name" value="ATPase domain of HSP90 chaperone/DNA topoisomerase II/histidine kinase"/>
    <property type="match status" value="1"/>
</dbReference>
<dbReference type="PROSITE" id="PS50109">
    <property type="entry name" value="HIS_KIN"/>
    <property type="match status" value="1"/>
</dbReference>
<keyword evidence="6" id="KW-0902">Two-component regulatory system</keyword>
<dbReference type="SMART" id="SM00260">
    <property type="entry name" value="CheW"/>
    <property type="match status" value="1"/>
</dbReference>
<evidence type="ECO:0000259" key="9">
    <source>
        <dbReference type="PROSITE" id="PS50109"/>
    </source>
</evidence>
<dbReference type="InterPro" id="IPR051315">
    <property type="entry name" value="Bact_Chemotaxis_CheA"/>
</dbReference>
<dbReference type="EMBL" id="VYKI01000032">
    <property type="protein sequence ID" value="KAA8994531.1"/>
    <property type="molecule type" value="Genomic_DNA"/>
</dbReference>
<dbReference type="Gene3D" id="1.20.120.160">
    <property type="entry name" value="HPT domain"/>
    <property type="match status" value="1"/>
</dbReference>
<dbReference type="InterPro" id="IPR036061">
    <property type="entry name" value="CheW-like_dom_sf"/>
</dbReference>
<evidence type="ECO:0000256" key="2">
    <source>
        <dbReference type="ARBA" id="ARBA00012438"/>
    </source>
</evidence>
<dbReference type="SMART" id="SM00073">
    <property type="entry name" value="HPT"/>
    <property type="match status" value="1"/>
</dbReference>
<dbReference type="InterPro" id="IPR008207">
    <property type="entry name" value="Sig_transdc_His_kin_Hpt_dom"/>
</dbReference>
<dbReference type="Pfam" id="PF02518">
    <property type="entry name" value="HATPase_c"/>
    <property type="match status" value="1"/>
</dbReference>
<dbReference type="SUPFAM" id="SSF47384">
    <property type="entry name" value="Homodimeric domain of signal transducing histidine kinase"/>
    <property type="match status" value="1"/>
</dbReference>
<dbReference type="Gene3D" id="2.30.30.40">
    <property type="entry name" value="SH3 Domains"/>
    <property type="match status" value="1"/>
</dbReference>
<evidence type="ECO:0000256" key="6">
    <source>
        <dbReference type="ARBA" id="ARBA00023012"/>
    </source>
</evidence>
<proteinExistence type="predicted"/>
<keyword evidence="13" id="KW-1185">Reference proteome</keyword>
<keyword evidence="5" id="KW-0418">Kinase</keyword>
<evidence type="ECO:0000256" key="7">
    <source>
        <dbReference type="PROSITE-ProRule" id="PRU00110"/>
    </source>
</evidence>
<keyword evidence="4" id="KW-0808">Transferase</keyword>
<dbReference type="InterPro" id="IPR004358">
    <property type="entry name" value="Sig_transdc_His_kin-like_C"/>
</dbReference>
<evidence type="ECO:0000256" key="1">
    <source>
        <dbReference type="ARBA" id="ARBA00000085"/>
    </source>
</evidence>
<dbReference type="InterPro" id="IPR005467">
    <property type="entry name" value="His_kinase_dom"/>
</dbReference>
<dbReference type="PROSITE" id="PS50894">
    <property type="entry name" value="HPT"/>
    <property type="match status" value="1"/>
</dbReference>
<evidence type="ECO:0000256" key="8">
    <source>
        <dbReference type="SAM" id="MobiDB-lite"/>
    </source>
</evidence>
<dbReference type="Pfam" id="PF01627">
    <property type="entry name" value="Hpt"/>
    <property type="match status" value="1"/>
</dbReference>
<dbReference type="Proteomes" id="UP000326367">
    <property type="component" value="Unassembled WGS sequence"/>
</dbReference>
<dbReference type="PROSITE" id="PS50851">
    <property type="entry name" value="CHEW"/>
    <property type="match status" value="1"/>
</dbReference>
<dbReference type="Gene3D" id="3.30.565.10">
    <property type="entry name" value="Histidine kinase-like ATPase, C-terminal domain"/>
    <property type="match status" value="1"/>
</dbReference>
<dbReference type="Gene3D" id="1.10.287.560">
    <property type="entry name" value="Histidine kinase CheA-like, homodimeric domain"/>
    <property type="match status" value="1"/>
</dbReference>
<dbReference type="InterPro" id="IPR036890">
    <property type="entry name" value="HATPase_C_sf"/>
</dbReference>
<dbReference type="SUPFAM" id="SSF47226">
    <property type="entry name" value="Histidine-containing phosphotransfer domain, HPT domain"/>
    <property type="match status" value="1"/>
</dbReference>
<dbReference type="Pfam" id="PF02895">
    <property type="entry name" value="H-kinase_dim"/>
    <property type="match status" value="1"/>
</dbReference>
<feature type="domain" description="HPt" evidence="11">
    <location>
        <begin position="1"/>
        <end position="105"/>
    </location>
</feature>
<dbReference type="CDD" id="cd00731">
    <property type="entry name" value="CheA_reg"/>
    <property type="match status" value="1"/>
</dbReference>
<dbReference type="Pfam" id="PF01584">
    <property type="entry name" value="CheW"/>
    <property type="match status" value="1"/>
</dbReference>
<dbReference type="SMART" id="SM01231">
    <property type="entry name" value="H-kinase_dim"/>
    <property type="match status" value="1"/>
</dbReference>
<dbReference type="InterPro" id="IPR002545">
    <property type="entry name" value="CheW-lke_dom"/>
</dbReference>
<feature type="region of interest" description="Disordered" evidence="8">
    <location>
        <begin position="209"/>
        <end position="235"/>
    </location>
</feature>
<dbReference type="SMART" id="SM00387">
    <property type="entry name" value="HATPase_c"/>
    <property type="match status" value="1"/>
</dbReference>
<evidence type="ECO:0000313" key="12">
    <source>
        <dbReference type="EMBL" id="KAA8994531.1"/>
    </source>
</evidence>